<reference evidence="3" key="1">
    <citation type="submission" date="2023-03" db="EMBL/GenBank/DDBJ databases">
        <title>Mating type loci evolution in Malassezia.</title>
        <authorList>
            <person name="Coelho M.A."/>
        </authorList>
    </citation>
    <scope>NUCLEOTIDE SEQUENCE</scope>
    <source>
        <strain evidence="3">CBS 12830</strain>
    </source>
</reference>
<name>A0AAF0EH33_9BASI</name>
<evidence type="ECO:0000313" key="3">
    <source>
        <dbReference type="EMBL" id="WFD22217.1"/>
    </source>
</evidence>
<feature type="compositionally biased region" description="Pro residues" evidence="1">
    <location>
        <begin position="603"/>
        <end position="628"/>
    </location>
</feature>
<dbReference type="GO" id="GO:0031267">
    <property type="term" value="F:small GTPase binding"/>
    <property type="evidence" value="ECO:0007669"/>
    <property type="project" value="TreeGrafter"/>
</dbReference>
<feature type="region of interest" description="Disordered" evidence="1">
    <location>
        <begin position="1"/>
        <end position="33"/>
    </location>
</feature>
<feature type="compositionally biased region" description="Low complexity" evidence="1">
    <location>
        <begin position="496"/>
        <end position="512"/>
    </location>
</feature>
<protein>
    <recommendedName>
        <fullName evidence="2">DH domain-containing protein</fullName>
    </recommendedName>
</protein>
<feature type="compositionally biased region" description="Pro residues" evidence="1">
    <location>
        <begin position="253"/>
        <end position="275"/>
    </location>
</feature>
<dbReference type="InterPro" id="IPR035899">
    <property type="entry name" value="DBL_dom_sf"/>
</dbReference>
<dbReference type="PROSITE" id="PS50010">
    <property type="entry name" value="DH_2"/>
    <property type="match status" value="1"/>
</dbReference>
<keyword evidence="4" id="KW-1185">Reference proteome</keyword>
<feature type="compositionally biased region" description="Pro residues" evidence="1">
    <location>
        <begin position="529"/>
        <end position="552"/>
    </location>
</feature>
<evidence type="ECO:0000259" key="2">
    <source>
        <dbReference type="PROSITE" id="PS50010"/>
    </source>
</evidence>
<dbReference type="AlphaFoldDB" id="A0AAF0EH33"/>
<dbReference type="SUPFAM" id="SSF48065">
    <property type="entry name" value="DBL homology domain (DH-domain)"/>
    <property type="match status" value="1"/>
</dbReference>
<dbReference type="PANTHER" id="PTHR45924:SF2">
    <property type="entry name" value="FI17866P1"/>
    <property type="match status" value="1"/>
</dbReference>
<feature type="compositionally biased region" description="Polar residues" evidence="1">
    <location>
        <begin position="481"/>
        <end position="495"/>
    </location>
</feature>
<dbReference type="InterPro" id="IPR000219">
    <property type="entry name" value="DH_dom"/>
</dbReference>
<gene>
    <name evidence="3" type="ORF">MEQU1_000882</name>
</gene>
<proteinExistence type="predicted"/>
<evidence type="ECO:0000313" key="4">
    <source>
        <dbReference type="Proteomes" id="UP001214415"/>
    </source>
</evidence>
<dbReference type="PANTHER" id="PTHR45924">
    <property type="entry name" value="FI17866P1"/>
    <property type="match status" value="1"/>
</dbReference>
<dbReference type="Pfam" id="PF00621">
    <property type="entry name" value="RhoGEF"/>
    <property type="match status" value="1"/>
</dbReference>
<dbReference type="Gene3D" id="1.20.900.10">
    <property type="entry name" value="Dbl homology (DH) domain"/>
    <property type="match status" value="1"/>
</dbReference>
<feature type="region of interest" description="Disordered" evidence="1">
    <location>
        <begin position="481"/>
        <end position="791"/>
    </location>
</feature>
<feature type="compositionally biased region" description="Polar residues" evidence="1">
    <location>
        <begin position="676"/>
        <end position="693"/>
    </location>
</feature>
<feature type="region of interest" description="Disordered" evidence="1">
    <location>
        <begin position="221"/>
        <end position="301"/>
    </location>
</feature>
<feature type="compositionally biased region" description="Low complexity" evidence="1">
    <location>
        <begin position="629"/>
        <end position="639"/>
    </location>
</feature>
<dbReference type="Proteomes" id="UP001214415">
    <property type="component" value="Chromosome 2"/>
</dbReference>
<dbReference type="SMART" id="SM00325">
    <property type="entry name" value="RhoGEF"/>
    <property type="match status" value="1"/>
</dbReference>
<accession>A0AAF0EH33</accession>
<sequence length="931" mass="99193">MTVDGPGNGVTAPSMPQPGPNAPGSADTGLQRKRTNPLGELIATEVRYVHEMSQAIRRVAAAWNPNNFPPKEVDTMFRSLELVLRTNSEFLRALQEIGPNPASPKGLGNLLMHWVDKLQPSYSQYLNTFVSRLNELPSVQANTELKGILAQLSKELPRSAAEPTWTLDDFFELPLARLRFYKKLYSRLLRSTQPGRSDHELLANANKKLDILVERAQQCKTTAPSLRPGPPTGTPSLAHTGGPPPSYGTLHQAPPPAPAQRAPIPPPVARPPGPAAPMMGAPSRSAPMSPSAHAMPGSPPAQRVAGLAPGMQHAGGPSVTPTSITQSIERQSLTQLQDRINSTKTVDIFTLEPKHCRLQMAPPTLPFQRQLRINDSVRLRLLSSGNKERVYERARLVLLTDLLLVGEDLAPQALPPPTQDIQLMFPPLSGRFVDMDLMGGPNPVEIRLSIMKRVELILSLPSVERKAQWVRELQACKQFGFQNRSPQRPRASNESSRPAAAGPSARPVAGVPQSPDVPPPVRAPMMISSPPPGPFPMNGPPGAAPMRPPPQGTPSAGPAPATTPGPVPGLTPRAARPPVRPTPVSAQPPPSSVPLQKLMQPLPLGPPVGAPPPPSSAGARPPPLPPFAPGSAGPSSPVPSQGRPSLPPLLLPKSSTNETLPLVPLAEQDAGRVGSPVSTEALTRASSVASQESFPRIVGRPLDSPDLTNGSRGEESHSSAPFVPSSLSRSLGSATEQALAGFRPHGSSAVRPPKGLPASGPAQASAETARKPGTSTPALPSEMVKSAANRRSTDWMCDEEVDASAAKAVMHHEEQSFNLCAQMRCKVFLKQSYAQWRSLGSARLRLYHLMPSQANQLVVENDKKVIISSIVLPVAVERVGKTGVAVELSDMGRLTGIVYMLHMRSDESANGLFEQLLQGSSRSPMSSPTPN</sequence>
<dbReference type="GO" id="GO:0005085">
    <property type="term" value="F:guanyl-nucleotide exchange factor activity"/>
    <property type="evidence" value="ECO:0007669"/>
    <property type="project" value="InterPro"/>
</dbReference>
<dbReference type="EMBL" id="CP119901">
    <property type="protein sequence ID" value="WFD22217.1"/>
    <property type="molecule type" value="Genomic_DNA"/>
</dbReference>
<organism evidence="3 4">
    <name type="scientific">Malassezia equina</name>
    <dbReference type="NCBI Taxonomy" id="1381935"/>
    <lineage>
        <taxon>Eukaryota</taxon>
        <taxon>Fungi</taxon>
        <taxon>Dikarya</taxon>
        <taxon>Basidiomycota</taxon>
        <taxon>Ustilaginomycotina</taxon>
        <taxon>Malasseziomycetes</taxon>
        <taxon>Malasseziales</taxon>
        <taxon>Malasseziaceae</taxon>
        <taxon>Malassezia</taxon>
    </lineage>
</organism>
<feature type="compositionally biased region" description="Polar residues" evidence="1">
    <location>
        <begin position="725"/>
        <end position="736"/>
    </location>
</feature>
<feature type="domain" description="DH" evidence="2">
    <location>
        <begin position="33"/>
        <end position="219"/>
    </location>
</feature>
<evidence type="ECO:0000256" key="1">
    <source>
        <dbReference type="SAM" id="MobiDB-lite"/>
    </source>
</evidence>
<feature type="compositionally biased region" description="Low complexity" evidence="1">
    <location>
        <begin position="276"/>
        <end position="296"/>
    </location>
</feature>
<feature type="compositionally biased region" description="Pro residues" evidence="1">
    <location>
        <begin position="578"/>
        <end position="592"/>
    </location>
</feature>